<keyword evidence="1" id="KW-0812">Transmembrane</keyword>
<evidence type="ECO:0000313" key="2">
    <source>
        <dbReference type="EMBL" id="KHF39390.1"/>
    </source>
</evidence>
<keyword evidence="3" id="KW-1185">Reference proteome</keyword>
<dbReference type="EMBL" id="JRJU01000020">
    <property type="protein sequence ID" value="KHF39390.1"/>
    <property type="molecule type" value="Genomic_DNA"/>
</dbReference>
<dbReference type="OrthoDB" id="2971456at2"/>
<reference evidence="2 3" key="1">
    <citation type="submission" date="2014-09" db="EMBL/GenBank/DDBJ databases">
        <title>Genome sequencing and annotation of Bacillus Okhensis strain Kh10-101T.</title>
        <authorList>
            <person name="Prakash J.S."/>
        </authorList>
    </citation>
    <scope>NUCLEOTIDE SEQUENCE [LARGE SCALE GENOMIC DNA]</scope>
    <source>
        <strain evidence="3">Kh10-101T</strain>
    </source>
</reference>
<comment type="caution">
    <text evidence="2">The sequence shown here is derived from an EMBL/GenBank/DDBJ whole genome shotgun (WGS) entry which is preliminary data.</text>
</comment>
<organism evidence="2 3">
    <name type="scientific">Halalkalibacter okhensis</name>
    <dbReference type="NCBI Taxonomy" id="333138"/>
    <lineage>
        <taxon>Bacteria</taxon>
        <taxon>Bacillati</taxon>
        <taxon>Bacillota</taxon>
        <taxon>Bacilli</taxon>
        <taxon>Bacillales</taxon>
        <taxon>Bacillaceae</taxon>
        <taxon>Halalkalibacter</taxon>
    </lineage>
</organism>
<feature type="transmembrane region" description="Helical" evidence="1">
    <location>
        <begin position="38"/>
        <end position="56"/>
    </location>
</feature>
<proteinExistence type="predicted"/>
<dbReference type="STRING" id="333138.LQ50_16030"/>
<feature type="transmembrane region" description="Helical" evidence="1">
    <location>
        <begin position="7"/>
        <end position="26"/>
    </location>
</feature>
<dbReference type="Proteomes" id="UP000030832">
    <property type="component" value="Unassembled WGS sequence"/>
</dbReference>
<dbReference type="RefSeq" id="WP_034630783.1">
    <property type="nucleotide sequence ID" value="NZ_JRJU01000020.1"/>
</dbReference>
<keyword evidence="1" id="KW-1133">Transmembrane helix</keyword>
<evidence type="ECO:0000256" key="1">
    <source>
        <dbReference type="SAM" id="Phobius"/>
    </source>
</evidence>
<sequence length="63" mass="6839">MKKKTQAIIALIGSFLVLSVGLFRILTESLTSTPLFVAYVFTVAGLMGVIINGIVLRKLQTNE</sequence>
<dbReference type="AlphaFoldDB" id="A0A0B0IDQ1"/>
<evidence type="ECO:0000313" key="3">
    <source>
        <dbReference type="Proteomes" id="UP000030832"/>
    </source>
</evidence>
<dbReference type="eggNOG" id="ENOG5030DMU">
    <property type="taxonomic scope" value="Bacteria"/>
</dbReference>
<keyword evidence="1" id="KW-0472">Membrane</keyword>
<accession>A0A0B0IDQ1</accession>
<protein>
    <submittedName>
        <fullName evidence="2">Uncharacterized protein</fullName>
    </submittedName>
</protein>
<name>A0A0B0IDQ1_9BACI</name>
<gene>
    <name evidence="2" type="ORF">LQ50_16030</name>
</gene>